<dbReference type="Gene3D" id="3.40.50.1820">
    <property type="entry name" value="alpha/beta hydrolase"/>
    <property type="match status" value="1"/>
</dbReference>
<protein>
    <recommendedName>
        <fullName evidence="3">Carboxylic ester hydrolase</fullName>
        <ecNumber evidence="3">3.1.1.-</ecNumber>
    </recommendedName>
</protein>
<dbReference type="GO" id="GO:0016787">
    <property type="term" value="F:hydrolase activity"/>
    <property type="evidence" value="ECO:0007669"/>
    <property type="project" value="UniProtKB-KW"/>
</dbReference>
<dbReference type="EMBL" id="BSUM01000001">
    <property type="protein sequence ID" value="GMA31208.1"/>
    <property type="molecule type" value="Genomic_DNA"/>
</dbReference>
<comment type="caution">
    <text evidence="6">The sequence shown here is derived from an EMBL/GenBank/DDBJ whole genome shotgun (WGS) entry which is preliminary data.</text>
</comment>
<keyword evidence="2 3" id="KW-0378">Hydrolase</keyword>
<dbReference type="InterPro" id="IPR029058">
    <property type="entry name" value="AB_hydrolase_fold"/>
</dbReference>
<keyword evidence="7" id="KW-1185">Reference proteome</keyword>
<dbReference type="InterPro" id="IPR050309">
    <property type="entry name" value="Type-B_Carboxylest/Lipase"/>
</dbReference>
<evidence type="ECO:0000256" key="4">
    <source>
        <dbReference type="SAM" id="MobiDB-lite"/>
    </source>
</evidence>
<dbReference type="PROSITE" id="PS00122">
    <property type="entry name" value="CARBOXYLESTERASE_B_1"/>
    <property type="match status" value="1"/>
</dbReference>
<dbReference type="EC" id="3.1.1.-" evidence="3"/>
<dbReference type="AlphaFoldDB" id="A0AA37US97"/>
<evidence type="ECO:0000259" key="5">
    <source>
        <dbReference type="Pfam" id="PF00135"/>
    </source>
</evidence>
<organism evidence="6 7">
    <name type="scientific">Litorihabitans aurantiacus</name>
    <dbReference type="NCBI Taxonomy" id="1930061"/>
    <lineage>
        <taxon>Bacteria</taxon>
        <taxon>Bacillati</taxon>
        <taxon>Actinomycetota</taxon>
        <taxon>Actinomycetes</taxon>
        <taxon>Micrococcales</taxon>
        <taxon>Beutenbergiaceae</taxon>
        <taxon>Litorihabitans</taxon>
    </lineage>
</organism>
<feature type="region of interest" description="Disordered" evidence="4">
    <location>
        <begin position="49"/>
        <end position="74"/>
    </location>
</feature>
<evidence type="ECO:0000256" key="3">
    <source>
        <dbReference type="RuleBase" id="RU361235"/>
    </source>
</evidence>
<sequence>MTRVRTRSGTVRGAVVDGVHLFRGIPYAAPPFGPRRYAAPVAPEPWSGVREATTAGVAPPQPSPSPQDSWAPLYAPSRTGEDCLTLDVATPEPGSAALPVVVHIHGGGYVTGAGSLPLFSGVPWARSGVVHVSINYRLGLEGFLHLEDAPDNLGLRDQVAALTWVREDVAAFGGDPDRVTVMGQSGGGVSVLTQLALPASADLLHRGIAMSGSTIASIDPDAAAGQTRAVARLLRVPATVEGFRGVSVDRTVAAAQKLSSRFALGLLRGRSESLMITPYRAVHGTDLLPLPVREAVGASTVPLLAGTVQHETAGFVEGLAGVPVLGSLARRGLRHALSLDGAARRAWSTGPRRLTDPLEQIEAAWTEHAFRGPTREAVERRPGPSWLYEFRWRAREPMGAAHGIELPFSGDVLGVVDDLTDDAREHLQGAPQHLADDVHGSFVEFIHGNDPGWPRFDAPHRWTRVWDESGRPGLLGDVPA</sequence>
<dbReference type="SUPFAM" id="SSF53474">
    <property type="entry name" value="alpha/beta-Hydrolases"/>
    <property type="match status" value="1"/>
</dbReference>
<dbReference type="Pfam" id="PF00135">
    <property type="entry name" value="COesterase"/>
    <property type="match status" value="1"/>
</dbReference>
<reference evidence="6" key="2">
    <citation type="submission" date="2023-02" db="EMBL/GenBank/DDBJ databases">
        <authorList>
            <person name="Sun Q."/>
            <person name="Mori K."/>
        </authorList>
    </citation>
    <scope>NUCLEOTIDE SEQUENCE</scope>
    <source>
        <strain evidence="6">NBRC 112290</strain>
    </source>
</reference>
<reference evidence="6" key="1">
    <citation type="journal article" date="2014" name="Int. J. Syst. Evol. Microbiol.">
        <title>Complete genome sequence of Corynebacterium casei LMG S-19264T (=DSM 44701T), isolated from a smear-ripened cheese.</title>
        <authorList>
            <consortium name="US DOE Joint Genome Institute (JGI-PGF)"/>
            <person name="Walter F."/>
            <person name="Albersmeier A."/>
            <person name="Kalinowski J."/>
            <person name="Ruckert C."/>
        </authorList>
    </citation>
    <scope>NUCLEOTIDE SEQUENCE</scope>
    <source>
        <strain evidence="6">NBRC 112290</strain>
    </source>
</reference>
<dbReference type="Proteomes" id="UP001157161">
    <property type="component" value="Unassembled WGS sequence"/>
</dbReference>
<dbReference type="InterPro" id="IPR002018">
    <property type="entry name" value="CarbesteraseB"/>
</dbReference>
<dbReference type="InterPro" id="IPR019826">
    <property type="entry name" value="Carboxylesterase_B_AS"/>
</dbReference>
<dbReference type="RefSeq" id="WP_284250063.1">
    <property type="nucleotide sequence ID" value="NZ_BSUM01000001.1"/>
</dbReference>
<evidence type="ECO:0000256" key="1">
    <source>
        <dbReference type="ARBA" id="ARBA00005964"/>
    </source>
</evidence>
<dbReference type="PANTHER" id="PTHR11559">
    <property type="entry name" value="CARBOXYLESTERASE"/>
    <property type="match status" value="1"/>
</dbReference>
<evidence type="ECO:0000313" key="6">
    <source>
        <dbReference type="EMBL" id="GMA31208.1"/>
    </source>
</evidence>
<gene>
    <name evidence="6" type="ORF">GCM10025875_12000</name>
</gene>
<comment type="similarity">
    <text evidence="1 3">Belongs to the type-B carboxylesterase/lipase family.</text>
</comment>
<evidence type="ECO:0000256" key="2">
    <source>
        <dbReference type="ARBA" id="ARBA00022801"/>
    </source>
</evidence>
<feature type="domain" description="Carboxylesterase type B" evidence="5">
    <location>
        <begin position="3"/>
        <end position="452"/>
    </location>
</feature>
<proteinExistence type="inferred from homology"/>
<evidence type="ECO:0000313" key="7">
    <source>
        <dbReference type="Proteomes" id="UP001157161"/>
    </source>
</evidence>
<accession>A0AA37US97</accession>
<name>A0AA37US97_9MICO</name>